<dbReference type="PROSITE" id="PS00636">
    <property type="entry name" value="DNAJ_1"/>
    <property type="match status" value="1"/>
</dbReference>
<dbReference type="EMBL" id="JAKMXF010000066">
    <property type="protein sequence ID" value="KAI6659006.1"/>
    <property type="molecule type" value="Genomic_DNA"/>
</dbReference>
<protein>
    <submittedName>
        <fullName evidence="3">DnaJ-like protein subfamily C member 5-like isoform X1</fullName>
    </submittedName>
</protein>
<evidence type="ECO:0000313" key="3">
    <source>
        <dbReference type="EMBL" id="KAI6659006.1"/>
    </source>
</evidence>
<evidence type="ECO:0000313" key="4">
    <source>
        <dbReference type="Proteomes" id="UP001165289"/>
    </source>
</evidence>
<dbReference type="CDD" id="cd06257">
    <property type="entry name" value="DnaJ"/>
    <property type="match status" value="1"/>
</dbReference>
<name>A0AAV7KF52_9METZ</name>
<dbReference type="GO" id="GO:0030544">
    <property type="term" value="F:Hsp70 protein binding"/>
    <property type="evidence" value="ECO:0007669"/>
    <property type="project" value="InterPro"/>
</dbReference>
<organism evidence="3 4">
    <name type="scientific">Oopsacas minuta</name>
    <dbReference type="NCBI Taxonomy" id="111878"/>
    <lineage>
        <taxon>Eukaryota</taxon>
        <taxon>Metazoa</taxon>
        <taxon>Porifera</taxon>
        <taxon>Hexactinellida</taxon>
        <taxon>Hexasterophora</taxon>
        <taxon>Lyssacinosida</taxon>
        <taxon>Leucopsacidae</taxon>
        <taxon>Oopsacas</taxon>
    </lineage>
</organism>
<reference evidence="3 4" key="1">
    <citation type="journal article" date="2023" name="BMC Biol.">
        <title>The compact genome of the sponge Oopsacas minuta (Hexactinellida) is lacking key metazoan core genes.</title>
        <authorList>
            <person name="Santini S."/>
            <person name="Schenkelaars Q."/>
            <person name="Jourda C."/>
            <person name="Duchesne M."/>
            <person name="Belahbib H."/>
            <person name="Rocher C."/>
            <person name="Selva M."/>
            <person name="Riesgo A."/>
            <person name="Vervoort M."/>
            <person name="Leys S.P."/>
            <person name="Kodjabachian L."/>
            <person name="Le Bivic A."/>
            <person name="Borchiellini C."/>
            <person name="Claverie J.M."/>
            <person name="Renard E."/>
        </authorList>
    </citation>
    <scope>NUCLEOTIDE SEQUENCE [LARGE SCALE GENOMIC DNA]</scope>
    <source>
        <strain evidence="3">SPO-2</strain>
    </source>
</reference>
<evidence type="ECO:0000256" key="1">
    <source>
        <dbReference type="ARBA" id="ARBA00023186"/>
    </source>
</evidence>
<dbReference type="PANTHER" id="PTHR45168">
    <property type="entry name" value="DNAJ HOMOLOG SUBFAMILY B MEMBER 2"/>
    <property type="match status" value="1"/>
</dbReference>
<dbReference type="InterPro" id="IPR018253">
    <property type="entry name" value="DnaJ_domain_CS"/>
</dbReference>
<dbReference type="PANTHER" id="PTHR45168:SF3">
    <property type="entry name" value="DNAJ HEAT SHOCK PROTEIN FAMILY (HSP40) MEMBER B2"/>
    <property type="match status" value="1"/>
</dbReference>
<feature type="domain" description="J" evidence="2">
    <location>
        <begin position="19"/>
        <end position="84"/>
    </location>
</feature>
<keyword evidence="4" id="KW-1185">Reference proteome</keyword>
<dbReference type="InterPro" id="IPR001623">
    <property type="entry name" value="DnaJ_domain"/>
</dbReference>
<dbReference type="AlphaFoldDB" id="A0AAV7KF52"/>
<dbReference type="InterPro" id="IPR043183">
    <property type="entry name" value="DNJB2/6-like"/>
</dbReference>
<dbReference type="PRINTS" id="PR00625">
    <property type="entry name" value="JDOMAIN"/>
</dbReference>
<dbReference type="GO" id="GO:0051082">
    <property type="term" value="F:unfolded protein binding"/>
    <property type="evidence" value="ECO:0007669"/>
    <property type="project" value="InterPro"/>
</dbReference>
<dbReference type="PROSITE" id="PS50076">
    <property type="entry name" value="DNAJ_2"/>
    <property type="match status" value="1"/>
</dbReference>
<dbReference type="Gene3D" id="1.10.287.110">
    <property type="entry name" value="DnaJ domain"/>
    <property type="match status" value="1"/>
</dbReference>
<sequence>MSRHKYHTRRNDHSSEHLDYYELLGLSRSATSEEIRKAYRKLALKFHPDKNKDNPEAENMFKLISRAYDVLSDPEKKDTYDRYGADGLERGFHTGHADTGFGHGSNFPQFHSFVFRSPHDIFKEFFGSSSPFGDDPFCRDPFAAHTSMFQNDPFFNFDRRDARMPAVRDPFMHMGMPSFTSHNMFEPHQGMNTYSHSSSFSGSYSGGGSGGVNSVSTTTTIVDGKKETVRRTVKNGVENVEVFRGEQSLPEPAWGGSQIQHRTRYY</sequence>
<dbReference type="Pfam" id="PF00226">
    <property type="entry name" value="DnaJ"/>
    <property type="match status" value="1"/>
</dbReference>
<proteinExistence type="predicted"/>
<evidence type="ECO:0000259" key="2">
    <source>
        <dbReference type="PROSITE" id="PS50076"/>
    </source>
</evidence>
<dbReference type="SUPFAM" id="SSF46565">
    <property type="entry name" value="Chaperone J-domain"/>
    <property type="match status" value="1"/>
</dbReference>
<dbReference type="SMART" id="SM00271">
    <property type="entry name" value="DnaJ"/>
    <property type="match status" value="1"/>
</dbReference>
<gene>
    <name evidence="3" type="ORF">LOD99_14682</name>
</gene>
<accession>A0AAV7KF52</accession>
<comment type="caution">
    <text evidence="3">The sequence shown here is derived from an EMBL/GenBank/DDBJ whole genome shotgun (WGS) entry which is preliminary data.</text>
</comment>
<dbReference type="Proteomes" id="UP001165289">
    <property type="component" value="Unassembled WGS sequence"/>
</dbReference>
<dbReference type="InterPro" id="IPR036869">
    <property type="entry name" value="J_dom_sf"/>
</dbReference>
<keyword evidence="1" id="KW-0143">Chaperone</keyword>